<evidence type="ECO:0000259" key="2">
    <source>
        <dbReference type="Pfam" id="PF13439"/>
    </source>
</evidence>
<dbReference type="InterPro" id="IPR001296">
    <property type="entry name" value="Glyco_trans_1"/>
</dbReference>
<evidence type="ECO:0000313" key="6">
    <source>
        <dbReference type="Proteomes" id="UP001431572"/>
    </source>
</evidence>
<reference evidence="3 5" key="1">
    <citation type="submission" date="2020-06" db="EMBL/GenBank/DDBJ databases">
        <title>Anoxygenic phototrophic Chloroflexota member uses a Type I reaction center.</title>
        <authorList>
            <person name="Tsuji J.M."/>
            <person name="Shaw N.A."/>
            <person name="Nagashima S."/>
            <person name="Venkiteswaran J."/>
            <person name="Schiff S.L."/>
            <person name="Hanada S."/>
            <person name="Tank M."/>
            <person name="Neufeld J.D."/>
        </authorList>
    </citation>
    <scope>NUCLEOTIDE SEQUENCE [LARGE SCALE GENOMIC DNA]</scope>
    <source>
        <strain evidence="3">L227-S17</strain>
    </source>
</reference>
<proteinExistence type="predicted"/>
<name>A0A8T7M301_9CHLR</name>
<dbReference type="SUPFAM" id="SSF53756">
    <property type="entry name" value="UDP-Glycosyltransferase/glycogen phosphorylase"/>
    <property type="match status" value="1"/>
</dbReference>
<dbReference type="Proteomes" id="UP000521676">
    <property type="component" value="Unassembled WGS sequence"/>
</dbReference>
<accession>A0A8T7M301</accession>
<dbReference type="Gene3D" id="3.40.50.2000">
    <property type="entry name" value="Glycogen Phosphorylase B"/>
    <property type="match status" value="2"/>
</dbReference>
<gene>
    <name evidence="3" type="ORF">HXX08_12440</name>
    <name evidence="4" type="ORF">OZ401_001833</name>
</gene>
<feature type="domain" description="Glycosyl transferase family 1" evidence="1">
    <location>
        <begin position="215"/>
        <end position="372"/>
    </location>
</feature>
<organism evidence="3 5">
    <name type="scientific">Candidatus Chlorohelix allophototropha</name>
    <dbReference type="NCBI Taxonomy" id="3003348"/>
    <lineage>
        <taxon>Bacteria</taxon>
        <taxon>Bacillati</taxon>
        <taxon>Chloroflexota</taxon>
        <taxon>Chloroflexia</taxon>
        <taxon>Candidatus Chloroheliales</taxon>
        <taxon>Candidatus Chloroheliaceae</taxon>
        <taxon>Candidatus Chlorohelix</taxon>
    </lineage>
</organism>
<dbReference type="PANTHER" id="PTHR45947:SF3">
    <property type="entry name" value="SULFOQUINOVOSYL TRANSFERASE SQD2"/>
    <property type="match status" value="1"/>
</dbReference>
<dbReference type="CDD" id="cd03801">
    <property type="entry name" value="GT4_PimA-like"/>
    <property type="match status" value="1"/>
</dbReference>
<protein>
    <submittedName>
        <fullName evidence="3">Glycosyltransferase family 4 protein</fullName>
    </submittedName>
</protein>
<dbReference type="EMBL" id="JACATZ010000001">
    <property type="protein sequence ID" value="NWJ46681.1"/>
    <property type="molecule type" value="Genomic_DNA"/>
</dbReference>
<keyword evidence="6" id="KW-1185">Reference proteome</keyword>
<evidence type="ECO:0000313" key="5">
    <source>
        <dbReference type="Proteomes" id="UP000521676"/>
    </source>
</evidence>
<dbReference type="GO" id="GO:0016757">
    <property type="term" value="F:glycosyltransferase activity"/>
    <property type="evidence" value="ECO:0007669"/>
    <property type="project" value="InterPro"/>
</dbReference>
<evidence type="ECO:0000313" key="4">
    <source>
        <dbReference type="EMBL" id="WJW66051.1"/>
    </source>
</evidence>
<dbReference type="Pfam" id="PF00534">
    <property type="entry name" value="Glycos_transf_1"/>
    <property type="match status" value="1"/>
</dbReference>
<dbReference type="InterPro" id="IPR028098">
    <property type="entry name" value="Glyco_trans_4-like_N"/>
</dbReference>
<evidence type="ECO:0000259" key="1">
    <source>
        <dbReference type="Pfam" id="PF00534"/>
    </source>
</evidence>
<dbReference type="EMBL" id="CP128399">
    <property type="protein sequence ID" value="WJW66051.1"/>
    <property type="molecule type" value="Genomic_DNA"/>
</dbReference>
<evidence type="ECO:0000313" key="3">
    <source>
        <dbReference type="EMBL" id="NWJ46681.1"/>
    </source>
</evidence>
<dbReference type="AlphaFoldDB" id="A0A8T7M301"/>
<dbReference type="PANTHER" id="PTHR45947">
    <property type="entry name" value="SULFOQUINOVOSYL TRANSFERASE SQD2"/>
    <property type="match status" value="1"/>
</dbReference>
<feature type="domain" description="Glycosyltransferase subfamily 4-like N-terminal" evidence="2">
    <location>
        <begin position="15"/>
        <end position="196"/>
    </location>
</feature>
<dbReference type="RefSeq" id="WP_341467933.1">
    <property type="nucleotide sequence ID" value="NZ_CP128399.1"/>
</dbReference>
<sequence length="407" mass="46223">MRILTLSWEYTPNVVGGLGRHVTELAPALAKLGVEVHVLTPMLKGGDSFEHTTKNIYIHRVEPPQADFNDFFSLAWETNLKLQEAANRLIDHYKLQNKQFDLIHVHDWLVAFTGGALKEQYHIPMIATIHATERGRGRGYLPGDLPRAINNVEWWLNFEAWRIICCSEYMKSEVMDYFETPADKIDIVVNGVDTERFDLLEGEDLSEFRSHYALPEEKIIFYVGRMVDEKGLRPLIESAPYVLRTTPNVKYVLTGTGPQLEEYKLLAKTLGVSHKFYFTGFISDETRDKLYKVVDVATFPSLYEPFGIVALEAMAARTPLVVSDTGGVSDVVKNHETGVKVISNDPSSIAWGILHTLNNPTWTTARVENAYKAVKEHYNWQGIAAQTIAIYKRVLREYKESGWGKKA</sequence>
<reference evidence="4" key="2">
    <citation type="journal article" date="2024" name="Nature">
        <title>Anoxygenic phototroph of the Chloroflexota uses a type I reaction centre.</title>
        <authorList>
            <person name="Tsuji J.M."/>
            <person name="Shaw N.A."/>
            <person name="Nagashima S."/>
            <person name="Venkiteswaran J.J."/>
            <person name="Schiff S.L."/>
            <person name="Watanabe T."/>
            <person name="Fukui M."/>
            <person name="Hanada S."/>
            <person name="Tank M."/>
            <person name="Neufeld J.D."/>
        </authorList>
    </citation>
    <scope>NUCLEOTIDE SEQUENCE</scope>
    <source>
        <strain evidence="4">L227-S17</strain>
    </source>
</reference>
<dbReference type="Proteomes" id="UP001431572">
    <property type="component" value="Chromosome 1"/>
</dbReference>
<dbReference type="Pfam" id="PF13439">
    <property type="entry name" value="Glyco_transf_4"/>
    <property type="match status" value="1"/>
</dbReference>
<dbReference type="InterPro" id="IPR050194">
    <property type="entry name" value="Glycosyltransferase_grp1"/>
</dbReference>